<reference evidence="2 3" key="1">
    <citation type="submission" date="2020-08" db="EMBL/GenBank/DDBJ databases">
        <title>A novel species.</title>
        <authorList>
            <person name="Gao J."/>
        </authorList>
    </citation>
    <scope>NUCLEOTIDE SEQUENCE [LARGE SCALE GENOMIC DNA]</scope>
    <source>
        <strain evidence="2 3">CRXT-G-22</strain>
    </source>
</reference>
<dbReference type="PANTHER" id="PTHR33993">
    <property type="entry name" value="GLYOXALASE-RELATED"/>
    <property type="match status" value="1"/>
</dbReference>
<accession>A0A7H0IAC3</accession>
<dbReference type="PANTHER" id="PTHR33993:SF10">
    <property type="entry name" value="CONSERVED PROTEIN"/>
    <property type="match status" value="1"/>
</dbReference>
<dbReference type="KEGG" id="sroi:IAG44_09955"/>
<evidence type="ECO:0000313" key="3">
    <source>
        <dbReference type="Proteomes" id="UP000516052"/>
    </source>
</evidence>
<organism evidence="2 3">
    <name type="scientific">Streptomyces roseirectus</name>
    <dbReference type="NCBI Taxonomy" id="2768066"/>
    <lineage>
        <taxon>Bacteria</taxon>
        <taxon>Bacillati</taxon>
        <taxon>Actinomycetota</taxon>
        <taxon>Actinomycetes</taxon>
        <taxon>Kitasatosporales</taxon>
        <taxon>Streptomycetaceae</taxon>
        <taxon>Streptomyces</taxon>
    </lineage>
</organism>
<feature type="domain" description="VOC" evidence="1">
    <location>
        <begin position="149"/>
        <end position="272"/>
    </location>
</feature>
<dbReference type="CDD" id="cd07247">
    <property type="entry name" value="SgaA_N_like"/>
    <property type="match status" value="2"/>
</dbReference>
<keyword evidence="3" id="KW-1185">Reference proteome</keyword>
<dbReference type="RefSeq" id="WP_187746775.1">
    <property type="nucleotide sequence ID" value="NZ_CP060828.1"/>
</dbReference>
<dbReference type="InterPro" id="IPR041581">
    <property type="entry name" value="Glyoxalase_6"/>
</dbReference>
<dbReference type="InterPro" id="IPR052164">
    <property type="entry name" value="Anthracycline_SecMetBiosynth"/>
</dbReference>
<dbReference type="SUPFAM" id="SSF54593">
    <property type="entry name" value="Glyoxalase/Bleomycin resistance protein/Dihydroxybiphenyl dioxygenase"/>
    <property type="match status" value="2"/>
</dbReference>
<dbReference type="Pfam" id="PF18029">
    <property type="entry name" value="Glyoxalase_6"/>
    <property type="match status" value="1"/>
</dbReference>
<dbReference type="EMBL" id="CP060828">
    <property type="protein sequence ID" value="QNP69739.1"/>
    <property type="molecule type" value="Genomic_DNA"/>
</dbReference>
<dbReference type="InterPro" id="IPR029068">
    <property type="entry name" value="Glyas_Bleomycin-R_OHBP_Dase"/>
</dbReference>
<feature type="domain" description="VOC" evidence="1">
    <location>
        <begin position="21"/>
        <end position="135"/>
    </location>
</feature>
<dbReference type="PROSITE" id="PS51819">
    <property type="entry name" value="VOC"/>
    <property type="match status" value="2"/>
</dbReference>
<proteinExistence type="predicted"/>
<name>A0A7H0IAC3_9ACTN</name>
<protein>
    <submittedName>
        <fullName evidence="2">VOC family protein</fullName>
    </submittedName>
</protein>
<evidence type="ECO:0000313" key="2">
    <source>
        <dbReference type="EMBL" id="QNP69739.1"/>
    </source>
</evidence>
<gene>
    <name evidence="2" type="ORF">IAG44_09955</name>
</gene>
<dbReference type="Gene3D" id="3.10.180.10">
    <property type="entry name" value="2,3-Dihydroxybiphenyl 1,2-Dioxygenase, domain 1"/>
    <property type="match status" value="2"/>
</dbReference>
<dbReference type="Proteomes" id="UP000516052">
    <property type="component" value="Chromosome"/>
</dbReference>
<dbReference type="AlphaFoldDB" id="A0A7H0IAC3"/>
<evidence type="ECO:0000259" key="1">
    <source>
        <dbReference type="PROSITE" id="PS51819"/>
    </source>
</evidence>
<dbReference type="InterPro" id="IPR037523">
    <property type="entry name" value="VOC_core"/>
</dbReference>
<sequence>MTEAQGFEPHGETHDRYAPGTPCWVSLMVHGLTATQEFYGELFGWEFLPGPRQLGAYARALLDGHDVAGIGQLPADRHLPVAWTPYLASDDVDRDAERVRLCGGTVGVGPLDAGDAGRLAICSDPAGAVFGLWQASAHLGTTVAGAHGTPAWNELLTFDTETVTKFYETLFGYDTTPAADAPSAPDADADIDAVTLRLDTHPVAALRGLGPALPRHRGPHWLTYFQVTDTDTALARVTSLGGHTLTDPADTPLGRVATASDPEGAPFALLQRAS</sequence>